<proteinExistence type="predicted"/>
<keyword evidence="3" id="KW-1185">Reference proteome</keyword>
<organism evidence="2 3">
    <name type="scientific">Datura stramonium</name>
    <name type="common">Jimsonweed</name>
    <name type="synonym">Common thornapple</name>
    <dbReference type="NCBI Taxonomy" id="4076"/>
    <lineage>
        <taxon>Eukaryota</taxon>
        <taxon>Viridiplantae</taxon>
        <taxon>Streptophyta</taxon>
        <taxon>Embryophyta</taxon>
        <taxon>Tracheophyta</taxon>
        <taxon>Spermatophyta</taxon>
        <taxon>Magnoliopsida</taxon>
        <taxon>eudicotyledons</taxon>
        <taxon>Gunneridae</taxon>
        <taxon>Pentapetalae</taxon>
        <taxon>asterids</taxon>
        <taxon>lamiids</taxon>
        <taxon>Solanales</taxon>
        <taxon>Solanaceae</taxon>
        <taxon>Solanoideae</taxon>
        <taxon>Datureae</taxon>
        <taxon>Datura</taxon>
    </lineage>
</organism>
<name>A0ABS8S3B8_DATST</name>
<evidence type="ECO:0000256" key="1">
    <source>
        <dbReference type="SAM" id="MobiDB-lite"/>
    </source>
</evidence>
<evidence type="ECO:0000313" key="3">
    <source>
        <dbReference type="Proteomes" id="UP000823775"/>
    </source>
</evidence>
<sequence length="139" mass="16040">MTEKATAPEASYPTRYEDIASTSPNRGKQHFRPNKAKFWRTTDSKIDPWILKLSSQHEIVSFDPFSVEFQFLSCNALDTTEETLLEHGADDEAELINLSVPPCNMQFPQHSVNQTRVFLLFLSIVTFHYHDMEVKIYAN</sequence>
<dbReference type="EMBL" id="JACEIK010000255">
    <property type="protein sequence ID" value="MCD7453514.1"/>
    <property type="molecule type" value="Genomic_DNA"/>
</dbReference>
<comment type="caution">
    <text evidence="2">The sequence shown here is derived from an EMBL/GenBank/DDBJ whole genome shotgun (WGS) entry which is preliminary data.</text>
</comment>
<protein>
    <submittedName>
        <fullName evidence="2">Uncharacterized protein</fullName>
    </submittedName>
</protein>
<feature type="region of interest" description="Disordered" evidence="1">
    <location>
        <begin position="1"/>
        <end position="34"/>
    </location>
</feature>
<evidence type="ECO:0000313" key="2">
    <source>
        <dbReference type="EMBL" id="MCD7453514.1"/>
    </source>
</evidence>
<dbReference type="Proteomes" id="UP000823775">
    <property type="component" value="Unassembled WGS sequence"/>
</dbReference>
<reference evidence="2 3" key="1">
    <citation type="journal article" date="2021" name="BMC Genomics">
        <title>Datura genome reveals duplications of psychoactive alkaloid biosynthetic genes and high mutation rate following tissue culture.</title>
        <authorList>
            <person name="Rajewski A."/>
            <person name="Carter-House D."/>
            <person name="Stajich J."/>
            <person name="Litt A."/>
        </authorList>
    </citation>
    <scope>NUCLEOTIDE SEQUENCE [LARGE SCALE GENOMIC DNA]</scope>
    <source>
        <strain evidence="2">AR-01</strain>
    </source>
</reference>
<gene>
    <name evidence="2" type="ORF">HAX54_021214</name>
</gene>
<accession>A0ABS8S3B8</accession>